<evidence type="ECO:0000313" key="3">
    <source>
        <dbReference type="Proteomes" id="UP000294003"/>
    </source>
</evidence>
<evidence type="ECO:0000256" key="1">
    <source>
        <dbReference type="ARBA" id="ARBA00022679"/>
    </source>
</evidence>
<protein>
    <submittedName>
        <fullName evidence="2">Uncharacterized protein</fullName>
    </submittedName>
</protein>
<accession>A0ABY0HC23</accession>
<gene>
    <name evidence="2" type="ORF">DL762_003078</name>
</gene>
<dbReference type="InterPro" id="IPR017795">
    <property type="entry name" value="ABBA_NscD-like"/>
</dbReference>
<sequence length="336" mass="37007">MLSDEVASRSLSALGGGEAVCLPSRVHSHSWRGLGDLVRQQAYVGRTRTSNSEFWSETSCIFCGRSSVAAMISPQQRGRPTYLSEATRQLTDLSRTVELEPCAERLLADGIKHAMQGWGDKVIPDQVPDWRSFCSEDHSPVEYSVAIDYRTGAAQLRYLVEPQADEATLEAFQARALEFVGVLDQQYQDTVSLDRVKAIQDIFLPTDGEARGSLRRFSAKLGMEEAYEVITQTMERADIPFLFALDLNPGPDSRVKVYFEHPNGMAADIAAKLAVICPQINPKEVGRFLVTMSGGSPGPYRGKPAGTCIAFKMGEDGRLKTPEGTIYFPISEYTPP</sequence>
<proteinExistence type="predicted"/>
<keyword evidence="3" id="KW-1185">Reference proteome</keyword>
<keyword evidence="1" id="KW-0808">Transferase</keyword>
<dbReference type="Pfam" id="PF11991">
    <property type="entry name" value="Trp_DMAT"/>
    <property type="match status" value="1"/>
</dbReference>
<reference evidence="2 3" key="1">
    <citation type="submission" date="2018-06" db="EMBL/GenBank/DDBJ databases">
        <title>Complete Genomes of Monosporascus.</title>
        <authorList>
            <person name="Robinson A.J."/>
            <person name="Natvig D.O."/>
        </authorList>
    </citation>
    <scope>NUCLEOTIDE SEQUENCE [LARGE SCALE GENOMIC DNA]</scope>
    <source>
        <strain evidence="2 3">CBS 609.92</strain>
    </source>
</reference>
<dbReference type="EMBL" id="QJNS01000068">
    <property type="protein sequence ID" value="RYO89713.1"/>
    <property type="molecule type" value="Genomic_DNA"/>
</dbReference>
<name>A0ABY0HC23_9PEZI</name>
<comment type="caution">
    <text evidence="2">The sequence shown here is derived from an EMBL/GenBank/DDBJ whole genome shotgun (WGS) entry which is preliminary data.</text>
</comment>
<organism evidence="2 3">
    <name type="scientific">Monosporascus cannonballus</name>
    <dbReference type="NCBI Taxonomy" id="155416"/>
    <lineage>
        <taxon>Eukaryota</taxon>
        <taxon>Fungi</taxon>
        <taxon>Dikarya</taxon>
        <taxon>Ascomycota</taxon>
        <taxon>Pezizomycotina</taxon>
        <taxon>Sordariomycetes</taxon>
        <taxon>Xylariomycetidae</taxon>
        <taxon>Xylariales</taxon>
        <taxon>Xylariales incertae sedis</taxon>
        <taxon>Monosporascus</taxon>
    </lineage>
</organism>
<dbReference type="Proteomes" id="UP000294003">
    <property type="component" value="Unassembled WGS sequence"/>
</dbReference>
<evidence type="ECO:0000313" key="2">
    <source>
        <dbReference type="EMBL" id="RYO89713.1"/>
    </source>
</evidence>